<dbReference type="OrthoDB" id="6262181at2759"/>
<keyword evidence="1" id="KW-1133">Transmembrane helix</keyword>
<evidence type="ECO:0000256" key="1">
    <source>
        <dbReference type="SAM" id="Phobius"/>
    </source>
</evidence>
<organism evidence="2 3">
    <name type="scientific">Echinococcus granulosus</name>
    <name type="common">Hydatid tapeworm</name>
    <dbReference type="NCBI Taxonomy" id="6210"/>
    <lineage>
        <taxon>Eukaryota</taxon>
        <taxon>Metazoa</taxon>
        <taxon>Spiralia</taxon>
        <taxon>Lophotrochozoa</taxon>
        <taxon>Platyhelminthes</taxon>
        <taxon>Cestoda</taxon>
        <taxon>Eucestoda</taxon>
        <taxon>Cyclophyllidea</taxon>
        <taxon>Taeniidae</taxon>
        <taxon>Echinococcus</taxon>
        <taxon>Echinococcus granulosus group</taxon>
    </lineage>
</organism>
<dbReference type="AlphaFoldDB" id="W6UD40"/>
<feature type="transmembrane region" description="Helical" evidence="1">
    <location>
        <begin position="92"/>
        <end position="111"/>
    </location>
</feature>
<feature type="transmembrane region" description="Helical" evidence="1">
    <location>
        <begin position="131"/>
        <end position="157"/>
    </location>
</feature>
<gene>
    <name evidence="2" type="ORF">EGR_05958</name>
</gene>
<keyword evidence="1" id="KW-0472">Membrane</keyword>
<proteinExistence type="predicted"/>
<protein>
    <submittedName>
        <fullName evidence="2">Uncharacterized protein</fullName>
    </submittedName>
</protein>
<dbReference type="KEGG" id="egl:EGR_05958"/>
<evidence type="ECO:0000313" key="2">
    <source>
        <dbReference type="EMBL" id="EUB59230.1"/>
    </source>
</evidence>
<dbReference type="OMA" id="CAISSGW"/>
<dbReference type="GeneID" id="36341673"/>
<comment type="caution">
    <text evidence="2">The sequence shown here is derived from an EMBL/GenBank/DDBJ whole genome shotgun (WGS) entry which is preliminary data.</text>
</comment>
<feature type="transmembrane region" description="Helical" evidence="1">
    <location>
        <begin position="178"/>
        <end position="202"/>
    </location>
</feature>
<feature type="transmembrane region" description="Helical" evidence="1">
    <location>
        <begin position="298"/>
        <end position="324"/>
    </location>
</feature>
<dbReference type="CTD" id="36341673"/>
<dbReference type="RefSeq" id="XP_024350426.1">
    <property type="nucleotide sequence ID" value="XM_024495207.1"/>
</dbReference>
<keyword evidence="3" id="KW-1185">Reference proteome</keyword>
<name>W6UD40_ECHGR</name>
<sequence length="349" mass="38589">MGRFRGNFKNLQILHRIPNALLFSPSDICLLFSITGLNSPLGEATVSHWPTIVQSQSIPSSRANPTALIMPEFYEYESTCTRCLRSSPLPSLLLMILVFLGGIAFGVGAIFGLRRLSELLNVDPLFPYMDYAIYAIVGATGLFVIIVYIICAISSGWNAKRCFEGTRATACGRCMNSTLLVCLIFAIFFWALVACLLTYPIMSGALLLYRDAGPARSLTIEEPLGRMVRQDEGGFGVTVAPRLSRVGGLDINPSEVIANFFTCDPTKVDLSYYGLYKSDGKPMMLDSTDLVARLRNPLIFVCVAYLGAITIFLSYIMLGCAVAMNFARLKELRYYEPSVNDDETIRLRH</sequence>
<keyword evidence="1" id="KW-0812">Transmembrane</keyword>
<reference evidence="2 3" key="1">
    <citation type="journal article" date="2013" name="Nat. Genet.">
        <title>The genome of the hydatid tapeworm Echinococcus granulosus.</title>
        <authorList>
            <person name="Zheng H."/>
            <person name="Zhang W."/>
            <person name="Zhang L."/>
            <person name="Zhang Z."/>
            <person name="Li J."/>
            <person name="Lu G."/>
            <person name="Zhu Y."/>
            <person name="Wang Y."/>
            <person name="Huang Y."/>
            <person name="Liu J."/>
            <person name="Kang H."/>
            <person name="Chen J."/>
            <person name="Wang L."/>
            <person name="Chen A."/>
            <person name="Yu S."/>
            <person name="Gao Z."/>
            <person name="Jin L."/>
            <person name="Gu W."/>
            <person name="Wang Z."/>
            <person name="Zhao L."/>
            <person name="Shi B."/>
            <person name="Wen H."/>
            <person name="Lin R."/>
            <person name="Jones M.K."/>
            <person name="Brejova B."/>
            <person name="Vinar T."/>
            <person name="Zhao G."/>
            <person name="McManus D.P."/>
            <person name="Chen Z."/>
            <person name="Zhou Y."/>
            <person name="Wang S."/>
        </authorList>
    </citation>
    <scope>NUCLEOTIDE SEQUENCE [LARGE SCALE GENOMIC DNA]</scope>
</reference>
<evidence type="ECO:0000313" key="3">
    <source>
        <dbReference type="Proteomes" id="UP000019149"/>
    </source>
</evidence>
<accession>W6UD40</accession>
<dbReference type="EMBL" id="APAU02000048">
    <property type="protein sequence ID" value="EUB59230.1"/>
    <property type="molecule type" value="Genomic_DNA"/>
</dbReference>
<dbReference type="Proteomes" id="UP000019149">
    <property type="component" value="Unassembled WGS sequence"/>
</dbReference>